<evidence type="ECO:0000313" key="3">
    <source>
        <dbReference type="Proteomes" id="UP001296706"/>
    </source>
</evidence>
<gene>
    <name evidence="2" type="ORF">HF577_08265</name>
</gene>
<dbReference type="Gene3D" id="3.30.310.70">
    <property type="entry name" value="TT1751-like domain"/>
    <property type="match status" value="1"/>
</dbReference>
<dbReference type="Pfam" id="PF03625">
    <property type="entry name" value="DUF302"/>
    <property type="match status" value="1"/>
</dbReference>
<dbReference type="RefSeq" id="WP_169395165.1">
    <property type="nucleotide sequence ID" value="NZ_BAAAJH010000004.1"/>
</dbReference>
<dbReference type="CDD" id="cd14797">
    <property type="entry name" value="DUF302"/>
    <property type="match status" value="1"/>
</dbReference>
<accession>A0ABX1RD89</accession>
<keyword evidence="3" id="KW-1185">Reference proteome</keyword>
<dbReference type="Proteomes" id="UP001296706">
    <property type="component" value="Unassembled WGS sequence"/>
</dbReference>
<evidence type="ECO:0000259" key="1">
    <source>
        <dbReference type="Pfam" id="PF03625"/>
    </source>
</evidence>
<dbReference type="SUPFAM" id="SSF103247">
    <property type="entry name" value="TT1751-like"/>
    <property type="match status" value="1"/>
</dbReference>
<dbReference type="PANTHER" id="PTHR38342:SF2">
    <property type="entry name" value="INNER MEMBRANE OR EXPORTED"/>
    <property type="match status" value="1"/>
</dbReference>
<evidence type="ECO:0000313" key="2">
    <source>
        <dbReference type="EMBL" id="NMH77090.1"/>
    </source>
</evidence>
<dbReference type="EMBL" id="JAAXKY010000018">
    <property type="protein sequence ID" value="NMH77090.1"/>
    <property type="molecule type" value="Genomic_DNA"/>
</dbReference>
<protein>
    <submittedName>
        <fullName evidence="2">DUF302 domain-containing protein</fullName>
    </submittedName>
</protein>
<sequence length="133" mass="14057">MQVDALIVETSPHDVPATVERIRAGLDRRGVALFAVVDHAGAARDAGLELADEVVLIFGNPAVGTGLMQADPRVGIELPLRILVWAGADATRVAFRDPRALVAGYDLTEAQDTLARLRVLLDQLVAEAVAPAT</sequence>
<dbReference type="InterPro" id="IPR005180">
    <property type="entry name" value="DUF302"/>
</dbReference>
<feature type="domain" description="DUF302" evidence="1">
    <location>
        <begin position="37"/>
        <end position="98"/>
    </location>
</feature>
<proteinExistence type="predicted"/>
<reference evidence="2 3" key="1">
    <citation type="submission" date="2020-04" db="EMBL/GenBank/DDBJ databases">
        <authorList>
            <person name="Klaysubun C."/>
            <person name="Duangmal K."/>
            <person name="Lipun K."/>
        </authorList>
    </citation>
    <scope>NUCLEOTIDE SEQUENCE [LARGE SCALE GENOMIC DNA]</scope>
    <source>
        <strain evidence="2 3">JCM 11839</strain>
    </source>
</reference>
<organism evidence="2 3">
    <name type="scientific">Pseudonocardia xinjiangensis</name>
    <dbReference type="NCBI Taxonomy" id="75289"/>
    <lineage>
        <taxon>Bacteria</taxon>
        <taxon>Bacillati</taxon>
        <taxon>Actinomycetota</taxon>
        <taxon>Actinomycetes</taxon>
        <taxon>Pseudonocardiales</taxon>
        <taxon>Pseudonocardiaceae</taxon>
        <taxon>Pseudonocardia</taxon>
    </lineage>
</organism>
<name>A0ABX1RD89_9PSEU</name>
<dbReference type="InterPro" id="IPR035923">
    <property type="entry name" value="TT1751-like_sf"/>
</dbReference>
<dbReference type="PANTHER" id="PTHR38342">
    <property type="entry name" value="SLR5037 PROTEIN"/>
    <property type="match status" value="1"/>
</dbReference>
<comment type="caution">
    <text evidence="2">The sequence shown here is derived from an EMBL/GenBank/DDBJ whole genome shotgun (WGS) entry which is preliminary data.</text>
</comment>